<dbReference type="EMBL" id="DVOE01000012">
    <property type="protein sequence ID" value="HIU98430.1"/>
    <property type="molecule type" value="Genomic_DNA"/>
</dbReference>
<feature type="domain" description="HTH merR-type" evidence="6">
    <location>
        <begin position="12"/>
        <end position="78"/>
    </location>
</feature>
<dbReference type="GO" id="GO:0003700">
    <property type="term" value="F:DNA-binding transcription factor activity"/>
    <property type="evidence" value="ECO:0007669"/>
    <property type="project" value="InterPro"/>
</dbReference>
<keyword evidence="3 7" id="KW-0238">DNA-binding</keyword>
<keyword evidence="1" id="KW-0678">Repressor</keyword>
<dbReference type="Pfam" id="PF00376">
    <property type="entry name" value="MerR"/>
    <property type="match status" value="1"/>
</dbReference>
<proteinExistence type="predicted"/>
<evidence type="ECO:0000256" key="4">
    <source>
        <dbReference type="ARBA" id="ARBA00023163"/>
    </source>
</evidence>
<evidence type="ECO:0000313" key="8">
    <source>
        <dbReference type="Proteomes" id="UP000886857"/>
    </source>
</evidence>
<name>A0A9D1N8V1_9FIRM</name>
<evidence type="ECO:0000313" key="7">
    <source>
        <dbReference type="EMBL" id="HIU98430.1"/>
    </source>
</evidence>
<evidence type="ECO:0000256" key="5">
    <source>
        <dbReference type="SAM" id="Coils"/>
    </source>
</evidence>
<dbReference type="PROSITE" id="PS50937">
    <property type="entry name" value="HTH_MERR_2"/>
    <property type="match status" value="1"/>
</dbReference>
<dbReference type="AlphaFoldDB" id="A0A9D1N8V1"/>
<dbReference type="Gene3D" id="1.10.1660.10">
    <property type="match status" value="1"/>
</dbReference>
<dbReference type="SMART" id="SM00422">
    <property type="entry name" value="HTH_MERR"/>
    <property type="match status" value="1"/>
</dbReference>
<dbReference type="InterPro" id="IPR000551">
    <property type="entry name" value="MerR-type_HTH_dom"/>
</dbReference>
<accession>A0A9D1N8V1</accession>
<dbReference type="PANTHER" id="PTHR30204:SF69">
    <property type="entry name" value="MERR-FAMILY TRANSCRIPTIONAL REGULATOR"/>
    <property type="match status" value="1"/>
</dbReference>
<evidence type="ECO:0000256" key="3">
    <source>
        <dbReference type="ARBA" id="ARBA00023125"/>
    </source>
</evidence>
<keyword evidence="4" id="KW-0804">Transcription</keyword>
<organism evidence="7 8">
    <name type="scientific">Candidatus Limadaptatus stercoripullorum</name>
    <dbReference type="NCBI Taxonomy" id="2840846"/>
    <lineage>
        <taxon>Bacteria</taxon>
        <taxon>Bacillati</taxon>
        <taxon>Bacillota</taxon>
        <taxon>Clostridia</taxon>
        <taxon>Eubacteriales</taxon>
        <taxon>Candidatus Limadaptatus</taxon>
    </lineage>
</organism>
<dbReference type="SUPFAM" id="SSF46955">
    <property type="entry name" value="Putative DNA-binding domain"/>
    <property type="match status" value="1"/>
</dbReference>
<protein>
    <submittedName>
        <fullName evidence="7">MerR family DNA-binding transcriptional regulator</fullName>
    </submittedName>
</protein>
<dbReference type="InterPro" id="IPR009061">
    <property type="entry name" value="DNA-bd_dom_put_sf"/>
</dbReference>
<dbReference type="Proteomes" id="UP000886857">
    <property type="component" value="Unassembled WGS sequence"/>
</dbReference>
<keyword evidence="5" id="KW-0175">Coiled coil</keyword>
<evidence type="ECO:0000256" key="1">
    <source>
        <dbReference type="ARBA" id="ARBA00022491"/>
    </source>
</evidence>
<evidence type="ECO:0000259" key="6">
    <source>
        <dbReference type="PROSITE" id="PS50937"/>
    </source>
</evidence>
<comment type="caution">
    <text evidence="7">The sequence shown here is derived from an EMBL/GenBank/DDBJ whole genome shotgun (WGS) entry which is preliminary data.</text>
</comment>
<feature type="coiled-coil region" evidence="5">
    <location>
        <begin position="91"/>
        <end position="118"/>
    </location>
</feature>
<gene>
    <name evidence="7" type="ORF">IAC73_01125</name>
</gene>
<dbReference type="PROSITE" id="PS00552">
    <property type="entry name" value="HTH_MERR_1"/>
    <property type="match status" value="1"/>
</dbReference>
<reference evidence="7" key="2">
    <citation type="journal article" date="2021" name="PeerJ">
        <title>Extensive microbial diversity within the chicken gut microbiome revealed by metagenomics and culture.</title>
        <authorList>
            <person name="Gilroy R."/>
            <person name="Ravi A."/>
            <person name="Getino M."/>
            <person name="Pursley I."/>
            <person name="Horton D.L."/>
            <person name="Alikhan N.F."/>
            <person name="Baker D."/>
            <person name="Gharbi K."/>
            <person name="Hall N."/>
            <person name="Watson M."/>
            <person name="Adriaenssens E.M."/>
            <person name="Foster-Nyarko E."/>
            <person name="Jarju S."/>
            <person name="Secka A."/>
            <person name="Antonio M."/>
            <person name="Oren A."/>
            <person name="Chaudhuri R.R."/>
            <person name="La Ragione R."/>
            <person name="Hildebrand F."/>
            <person name="Pallen M.J."/>
        </authorList>
    </citation>
    <scope>NUCLEOTIDE SEQUENCE</scope>
    <source>
        <strain evidence="7">10406</strain>
    </source>
</reference>
<dbReference type="InterPro" id="IPR047057">
    <property type="entry name" value="MerR_fam"/>
</dbReference>
<evidence type="ECO:0000256" key="2">
    <source>
        <dbReference type="ARBA" id="ARBA00023015"/>
    </source>
</evidence>
<reference evidence="7" key="1">
    <citation type="submission" date="2020-10" db="EMBL/GenBank/DDBJ databases">
        <authorList>
            <person name="Gilroy R."/>
        </authorList>
    </citation>
    <scope>NUCLEOTIDE SEQUENCE</scope>
    <source>
        <strain evidence="7">10406</strain>
    </source>
</reference>
<sequence>MSGRDKAREKHISEIAAAVGVNPSALRFWEKKGLISFGRSDENNYRTAGLPQLLRAFDIVIFRSLGMTIDEIKSCLLADADEMPELLEAGAHRAEEQIARLREALINLRKRRDAVLAARELAARGLRLVRAALPALSPLSYDNSEDIRLMMLAPEATGVVMRRGGVPEAVALGEPAEEETDAAEGLLALDTDTQLPLNAEEFFAFADALGRRPGRLIGRYLATFSEGGARRDFYRATLELLS</sequence>
<dbReference type="CDD" id="cd00592">
    <property type="entry name" value="HTH_MerR-like"/>
    <property type="match status" value="1"/>
</dbReference>
<dbReference type="GO" id="GO:0003677">
    <property type="term" value="F:DNA binding"/>
    <property type="evidence" value="ECO:0007669"/>
    <property type="project" value="UniProtKB-KW"/>
</dbReference>
<keyword evidence="2" id="KW-0805">Transcription regulation</keyword>
<dbReference type="PANTHER" id="PTHR30204">
    <property type="entry name" value="REDOX-CYCLING DRUG-SENSING TRANSCRIPTIONAL ACTIVATOR SOXR"/>
    <property type="match status" value="1"/>
</dbReference>